<dbReference type="PANTHER" id="PTHR43798:SF33">
    <property type="entry name" value="HYDROLASE, PUTATIVE (AFU_ORTHOLOGUE AFUA_2G14860)-RELATED"/>
    <property type="match status" value="1"/>
</dbReference>
<dbReference type="PANTHER" id="PTHR43798">
    <property type="entry name" value="MONOACYLGLYCEROL LIPASE"/>
    <property type="match status" value="1"/>
</dbReference>
<evidence type="ECO:0000256" key="1">
    <source>
        <dbReference type="ARBA" id="ARBA00010088"/>
    </source>
</evidence>
<sequence>MIIRIISNFIITVLMMSSTTLFAQNLYSKSYGKVDDPPLLYVHGGPRGNSTLFEGTTAEKLANCGFHVIVYDRRGEGRSVDENATLTFREAFDDLHSIIEHYDLKKVNIIGHSFGGIVSTLFTEAFPDKVDNLILVGALFSQQETYDHILDSCAILSNRHNDKDMRDKILATRSLDTLSAEYRKQCYDIAAKFGFFKMPNSTISSTEIKSNYEHGVFAKDNIRNDNAPLLFYKNESQVNIDTKSNLRNIKAAGVKLAGIYGWQDNIFSGKQKSDIKNLIGEDRCLFIDNCSHYPFVDQQELFIEYLSKLVRSE</sequence>
<dbReference type="Gene3D" id="3.40.50.1820">
    <property type="entry name" value="alpha/beta hydrolase"/>
    <property type="match status" value="1"/>
</dbReference>
<feature type="domain" description="AB hydrolase-1" evidence="3">
    <location>
        <begin position="37"/>
        <end position="297"/>
    </location>
</feature>
<evidence type="ECO:0000313" key="5">
    <source>
        <dbReference type="Proteomes" id="UP001597393"/>
    </source>
</evidence>
<dbReference type="InterPro" id="IPR050266">
    <property type="entry name" value="AB_hydrolase_sf"/>
</dbReference>
<organism evidence="4 5">
    <name type="scientific">Sphingobacterium corticis</name>
    <dbReference type="NCBI Taxonomy" id="1812823"/>
    <lineage>
        <taxon>Bacteria</taxon>
        <taxon>Pseudomonadati</taxon>
        <taxon>Bacteroidota</taxon>
        <taxon>Sphingobacteriia</taxon>
        <taxon>Sphingobacteriales</taxon>
        <taxon>Sphingobacteriaceae</taxon>
        <taxon>Sphingobacterium</taxon>
    </lineage>
</organism>
<dbReference type="InterPro" id="IPR029058">
    <property type="entry name" value="AB_hydrolase_fold"/>
</dbReference>
<evidence type="ECO:0000256" key="2">
    <source>
        <dbReference type="ARBA" id="ARBA00022801"/>
    </source>
</evidence>
<accession>A0ABW5NJY1</accession>
<dbReference type="SUPFAM" id="SSF53474">
    <property type="entry name" value="alpha/beta-Hydrolases"/>
    <property type="match status" value="1"/>
</dbReference>
<keyword evidence="5" id="KW-1185">Reference proteome</keyword>
<dbReference type="EMBL" id="JBHUMA010000006">
    <property type="protein sequence ID" value="MFD2598948.1"/>
    <property type="molecule type" value="Genomic_DNA"/>
</dbReference>
<name>A0ABW5NJY1_9SPHI</name>
<proteinExistence type="inferred from homology"/>
<comment type="caution">
    <text evidence="4">The sequence shown here is derived from an EMBL/GenBank/DDBJ whole genome shotgun (WGS) entry which is preliminary data.</text>
</comment>
<comment type="similarity">
    <text evidence="1">Belongs to the peptidase S33 family.</text>
</comment>
<dbReference type="InterPro" id="IPR002410">
    <property type="entry name" value="Peptidase_S33"/>
</dbReference>
<evidence type="ECO:0000313" key="4">
    <source>
        <dbReference type="EMBL" id="MFD2598948.1"/>
    </source>
</evidence>
<gene>
    <name evidence="4" type="ORF">ACFSQ3_08285</name>
</gene>
<dbReference type="PRINTS" id="PR00793">
    <property type="entry name" value="PROAMNOPTASE"/>
</dbReference>
<reference evidence="5" key="1">
    <citation type="journal article" date="2019" name="Int. J. Syst. Evol. Microbiol.">
        <title>The Global Catalogue of Microorganisms (GCM) 10K type strain sequencing project: providing services to taxonomists for standard genome sequencing and annotation.</title>
        <authorList>
            <consortium name="The Broad Institute Genomics Platform"/>
            <consortium name="The Broad Institute Genome Sequencing Center for Infectious Disease"/>
            <person name="Wu L."/>
            <person name="Ma J."/>
        </authorList>
    </citation>
    <scope>NUCLEOTIDE SEQUENCE [LARGE SCALE GENOMIC DNA]</scope>
    <source>
        <strain evidence="5">KCTC 42248</strain>
    </source>
</reference>
<evidence type="ECO:0000259" key="3">
    <source>
        <dbReference type="Pfam" id="PF00561"/>
    </source>
</evidence>
<dbReference type="InterPro" id="IPR000073">
    <property type="entry name" value="AB_hydrolase_1"/>
</dbReference>
<protein>
    <submittedName>
        <fullName evidence="4">Alpha/beta hydrolase</fullName>
    </submittedName>
</protein>
<dbReference type="Pfam" id="PF00561">
    <property type="entry name" value="Abhydrolase_1"/>
    <property type="match status" value="1"/>
</dbReference>
<dbReference type="PRINTS" id="PR00111">
    <property type="entry name" value="ABHYDROLASE"/>
</dbReference>
<keyword evidence="2 4" id="KW-0378">Hydrolase</keyword>
<dbReference type="GO" id="GO:0016787">
    <property type="term" value="F:hydrolase activity"/>
    <property type="evidence" value="ECO:0007669"/>
    <property type="project" value="UniProtKB-KW"/>
</dbReference>
<dbReference type="Proteomes" id="UP001597393">
    <property type="component" value="Unassembled WGS sequence"/>
</dbReference>
<dbReference type="RefSeq" id="WP_380869076.1">
    <property type="nucleotide sequence ID" value="NZ_JBHUMA010000006.1"/>
</dbReference>